<feature type="transmembrane region" description="Helical" evidence="5">
    <location>
        <begin position="21"/>
        <end position="38"/>
    </location>
</feature>
<dbReference type="GO" id="GO:0016020">
    <property type="term" value="C:membrane"/>
    <property type="evidence" value="ECO:0007669"/>
    <property type="project" value="UniProtKB-SubCell"/>
</dbReference>
<protein>
    <recommendedName>
        <fullName evidence="6">NnrU domain-containing protein</fullName>
    </recommendedName>
</protein>
<dbReference type="InterPro" id="IPR009915">
    <property type="entry name" value="NnrU_dom"/>
</dbReference>
<dbReference type="AlphaFoldDB" id="A0A381XJ89"/>
<evidence type="ECO:0000256" key="4">
    <source>
        <dbReference type="ARBA" id="ARBA00023136"/>
    </source>
</evidence>
<keyword evidence="3 5" id="KW-1133">Transmembrane helix</keyword>
<keyword evidence="2 5" id="KW-0812">Transmembrane</keyword>
<evidence type="ECO:0000256" key="5">
    <source>
        <dbReference type="SAM" id="Phobius"/>
    </source>
</evidence>
<sequence length="111" mass="11972">MILYRIVGSGLTLSVPEASDMLFLIAGIILFFGVHLVSACTRCRENLAGRLGENGYRGVFVAGSVAGFLLITTGAAYVEFVSLMVPWFTCTLIYLACPPFINDKSFAIKAI</sequence>
<proteinExistence type="predicted"/>
<keyword evidence="4 5" id="KW-0472">Membrane</keyword>
<name>A0A381XJ89_9ZZZZ</name>
<gene>
    <name evidence="7" type="ORF">METZ01_LOCUS117426</name>
</gene>
<evidence type="ECO:0000259" key="6">
    <source>
        <dbReference type="Pfam" id="PF07298"/>
    </source>
</evidence>
<organism evidence="7">
    <name type="scientific">marine metagenome</name>
    <dbReference type="NCBI Taxonomy" id="408172"/>
    <lineage>
        <taxon>unclassified sequences</taxon>
        <taxon>metagenomes</taxon>
        <taxon>ecological metagenomes</taxon>
    </lineage>
</organism>
<comment type="subcellular location">
    <subcellularLocation>
        <location evidence="1">Membrane</location>
        <topology evidence="1">Multi-pass membrane protein</topology>
    </subcellularLocation>
</comment>
<feature type="domain" description="NnrU" evidence="6">
    <location>
        <begin position="24"/>
        <end position="82"/>
    </location>
</feature>
<evidence type="ECO:0000256" key="2">
    <source>
        <dbReference type="ARBA" id="ARBA00022692"/>
    </source>
</evidence>
<evidence type="ECO:0000256" key="1">
    <source>
        <dbReference type="ARBA" id="ARBA00004141"/>
    </source>
</evidence>
<evidence type="ECO:0000256" key="3">
    <source>
        <dbReference type="ARBA" id="ARBA00022989"/>
    </source>
</evidence>
<evidence type="ECO:0000313" key="7">
    <source>
        <dbReference type="EMBL" id="SVA64572.1"/>
    </source>
</evidence>
<feature type="transmembrane region" description="Helical" evidence="5">
    <location>
        <begin position="59"/>
        <end position="78"/>
    </location>
</feature>
<accession>A0A381XJ89</accession>
<dbReference type="EMBL" id="UINC01015313">
    <property type="protein sequence ID" value="SVA64572.1"/>
    <property type="molecule type" value="Genomic_DNA"/>
</dbReference>
<reference evidence="7" key="1">
    <citation type="submission" date="2018-05" db="EMBL/GenBank/DDBJ databases">
        <authorList>
            <person name="Lanie J.A."/>
            <person name="Ng W.-L."/>
            <person name="Kazmierczak K.M."/>
            <person name="Andrzejewski T.M."/>
            <person name="Davidsen T.M."/>
            <person name="Wayne K.J."/>
            <person name="Tettelin H."/>
            <person name="Glass J.I."/>
            <person name="Rusch D."/>
            <person name="Podicherti R."/>
            <person name="Tsui H.-C.T."/>
            <person name="Winkler M.E."/>
        </authorList>
    </citation>
    <scope>NUCLEOTIDE SEQUENCE</scope>
</reference>
<feature type="transmembrane region" description="Helical" evidence="5">
    <location>
        <begin position="84"/>
        <end position="101"/>
    </location>
</feature>
<dbReference type="Pfam" id="PF07298">
    <property type="entry name" value="NnrU"/>
    <property type="match status" value="1"/>
</dbReference>